<dbReference type="OrthoDB" id="10253554at2759"/>
<dbReference type="InterPro" id="IPR016040">
    <property type="entry name" value="NAD(P)-bd_dom"/>
</dbReference>
<accession>B3RUM9</accession>
<evidence type="ECO:0000256" key="5">
    <source>
        <dbReference type="ARBA" id="ARBA00022857"/>
    </source>
</evidence>
<dbReference type="InterPro" id="IPR006368">
    <property type="entry name" value="GDP_Man_deHydtase"/>
</dbReference>
<protein>
    <recommendedName>
        <fullName evidence="9">GDP-mannose 4,6 dehydratase</fullName>
        <ecNumber evidence="4">4.2.1.47</ecNumber>
    </recommendedName>
    <alternativeName>
        <fullName evidence="7">GDP-D-mannose dehydratase</fullName>
    </alternativeName>
</protein>
<dbReference type="AlphaFoldDB" id="B3RUM9"/>
<dbReference type="PANTHER" id="PTHR43715">
    <property type="entry name" value="GDP-MANNOSE 4,6-DEHYDRATASE"/>
    <property type="match status" value="1"/>
</dbReference>
<dbReference type="CTD" id="6753094"/>
<evidence type="ECO:0000259" key="10">
    <source>
        <dbReference type="Pfam" id="PF16363"/>
    </source>
</evidence>
<dbReference type="HAMAP" id="MF_00955">
    <property type="entry name" value="GDP_Man_dehydratase"/>
    <property type="match status" value="1"/>
</dbReference>
<dbReference type="CDD" id="cd05260">
    <property type="entry name" value="GDP_MD_SDR_e"/>
    <property type="match status" value="1"/>
</dbReference>
<dbReference type="Gene3D" id="3.40.50.720">
    <property type="entry name" value="NAD(P)-binding Rossmann-like Domain"/>
    <property type="match status" value="1"/>
</dbReference>
<evidence type="ECO:0000256" key="6">
    <source>
        <dbReference type="ARBA" id="ARBA00023239"/>
    </source>
</evidence>
<evidence type="ECO:0000313" key="12">
    <source>
        <dbReference type="Proteomes" id="UP000009022"/>
    </source>
</evidence>
<proteinExistence type="inferred from homology"/>
<evidence type="ECO:0000256" key="9">
    <source>
        <dbReference type="ARBA" id="ARBA00071431"/>
    </source>
</evidence>
<dbReference type="SUPFAM" id="SSF51735">
    <property type="entry name" value="NAD(P)-binding Rossmann-fold domains"/>
    <property type="match status" value="1"/>
</dbReference>
<evidence type="ECO:0000256" key="4">
    <source>
        <dbReference type="ARBA" id="ARBA00011989"/>
    </source>
</evidence>
<dbReference type="HOGENOM" id="CLU_007383_14_0_1"/>
<feature type="domain" description="NAD(P)-binding" evidence="10">
    <location>
        <begin position="14"/>
        <end position="325"/>
    </location>
</feature>
<dbReference type="UniPathway" id="UPA00128">
    <property type="reaction ID" value="UER00190"/>
</dbReference>
<dbReference type="PhylomeDB" id="B3RUM9"/>
<evidence type="ECO:0000256" key="7">
    <source>
        <dbReference type="ARBA" id="ARBA00031085"/>
    </source>
</evidence>
<dbReference type="RefSeq" id="XP_002111881.1">
    <property type="nucleotide sequence ID" value="XM_002111845.1"/>
</dbReference>
<dbReference type="GO" id="GO:0042351">
    <property type="term" value="P:'de novo' GDP-L-fucose biosynthetic process"/>
    <property type="evidence" value="ECO:0000318"/>
    <property type="project" value="GO_Central"/>
</dbReference>
<dbReference type="OMA" id="AFRDWSH"/>
<dbReference type="Proteomes" id="UP000009022">
    <property type="component" value="Unassembled WGS sequence"/>
</dbReference>
<reference evidence="11 12" key="1">
    <citation type="journal article" date="2008" name="Nature">
        <title>The Trichoplax genome and the nature of placozoans.</title>
        <authorList>
            <person name="Srivastava M."/>
            <person name="Begovic E."/>
            <person name="Chapman J."/>
            <person name="Putnam N.H."/>
            <person name="Hellsten U."/>
            <person name="Kawashima T."/>
            <person name="Kuo A."/>
            <person name="Mitros T."/>
            <person name="Salamov A."/>
            <person name="Carpenter M.L."/>
            <person name="Signorovitch A.Y."/>
            <person name="Moreno M.A."/>
            <person name="Kamm K."/>
            <person name="Grimwood J."/>
            <person name="Schmutz J."/>
            <person name="Shapiro H."/>
            <person name="Grigoriev I.V."/>
            <person name="Buss L.W."/>
            <person name="Schierwater B."/>
            <person name="Dellaporta S.L."/>
            <person name="Rokhsar D.S."/>
        </authorList>
    </citation>
    <scope>NUCLEOTIDE SEQUENCE [LARGE SCALE GENOMIC DNA]</scope>
    <source>
        <strain evidence="11 12">Grell-BS-1999</strain>
    </source>
</reference>
<dbReference type="GO" id="GO:0008446">
    <property type="term" value="F:GDP-mannose 4,6-dehydratase activity"/>
    <property type="evidence" value="ECO:0000318"/>
    <property type="project" value="GO_Central"/>
</dbReference>
<dbReference type="InParanoid" id="B3RUM9"/>
<dbReference type="KEGG" id="tad:TRIADDRAFT_55349"/>
<evidence type="ECO:0000256" key="3">
    <source>
        <dbReference type="ARBA" id="ARBA00009263"/>
    </source>
</evidence>
<dbReference type="Gene3D" id="3.90.25.10">
    <property type="entry name" value="UDP-galactose 4-epimerase, domain 1"/>
    <property type="match status" value="1"/>
</dbReference>
<comment type="catalytic activity">
    <reaction evidence="8">
        <text>GDP-alpha-D-mannose = GDP-4-dehydro-alpha-D-rhamnose + H2O</text>
        <dbReference type="Rhea" id="RHEA:23820"/>
        <dbReference type="ChEBI" id="CHEBI:15377"/>
        <dbReference type="ChEBI" id="CHEBI:57527"/>
        <dbReference type="ChEBI" id="CHEBI:57964"/>
        <dbReference type="EC" id="4.2.1.47"/>
    </reaction>
    <physiologicalReaction direction="left-to-right" evidence="8">
        <dbReference type="Rhea" id="RHEA:23821"/>
    </physiologicalReaction>
</comment>
<organism evidence="11 12">
    <name type="scientific">Trichoplax adhaerens</name>
    <name type="common">Trichoplax reptans</name>
    <dbReference type="NCBI Taxonomy" id="10228"/>
    <lineage>
        <taxon>Eukaryota</taxon>
        <taxon>Metazoa</taxon>
        <taxon>Placozoa</taxon>
        <taxon>Uniplacotomia</taxon>
        <taxon>Trichoplacea</taxon>
        <taxon>Trichoplacidae</taxon>
        <taxon>Trichoplax</taxon>
    </lineage>
</organism>
<comment type="pathway">
    <text evidence="2">Nucleotide-sugar biosynthesis; GDP-L-fucose biosynthesis via de novo pathway; GDP-L-fucose from GDP-alpha-D-mannose: step 1/2.</text>
</comment>
<dbReference type="EMBL" id="DS985244">
    <property type="protein sequence ID" value="EDV25848.1"/>
    <property type="molecule type" value="Genomic_DNA"/>
</dbReference>
<keyword evidence="6" id="KW-0456">Lyase</keyword>
<comment type="similarity">
    <text evidence="3">Belongs to the NAD(P)-dependent epimerase/dehydratase family. GDP-mannose 4,6-dehydratase subfamily.</text>
</comment>
<dbReference type="STRING" id="10228.B3RUM9"/>
<sequence>MASQTSESRPKIALITGITGQDGSYLAELLINKGYEVHGIIRQSSSITTGRISYLYEDPKTHTAKAIKLHYGDLTNSNCFVKIISSVQPDEIYNLAAQSHVQVSFDLSEYTADVDAIGTLRVIDAIRTCNFSNKIRFYQAATSELYGKANEIPQKEITPFYPRSPYGVAKMYAFWIVVNYREAYNMYCCNGIAFNHESPRRGETFVTRKITRAVAKIYLGLQEEAMWMMLQCDKPEDFVLATGKTHTVRNFVEAAFVIVGIKIGWKGSGVDEVGVDEESGVVRVRINPKFYRPAEVNFLQGDNTKAREKLGWKPKVTFQELVAEMVISDIELMKKNLEV</sequence>
<comment type="cofactor">
    <cofactor evidence="1">
        <name>NADP(+)</name>
        <dbReference type="ChEBI" id="CHEBI:58349"/>
    </cofactor>
</comment>
<dbReference type="FunCoup" id="B3RUM9">
    <property type="interactions" value="1079"/>
</dbReference>
<name>B3RUM9_TRIAD</name>
<dbReference type="EC" id="4.2.1.47" evidence="4"/>
<dbReference type="GeneID" id="6753094"/>
<keyword evidence="5" id="KW-0521">NADP</keyword>
<dbReference type="Pfam" id="PF16363">
    <property type="entry name" value="GDP_Man_Dehyd"/>
    <property type="match status" value="1"/>
</dbReference>
<evidence type="ECO:0000313" key="11">
    <source>
        <dbReference type="EMBL" id="EDV25848.1"/>
    </source>
</evidence>
<keyword evidence="12" id="KW-1185">Reference proteome</keyword>
<dbReference type="FunFam" id="3.40.50.720:FF:001053">
    <property type="entry name" value="GDP-mannose 4,6 dehydratase"/>
    <property type="match status" value="1"/>
</dbReference>
<dbReference type="eggNOG" id="KOG1372">
    <property type="taxonomic scope" value="Eukaryota"/>
</dbReference>
<dbReference type="PANTHER" id="PTHR43715:SF1">
    <property type="entry name" value="GDP-MANNOSE 4,6 DEHYDRATASE"/>
    <property type="match status" value="1"/>
</dbReference>
<evidence type="ECO:0000256" key="2">
    <source>
        <dbReference type="ARBA" id="ARBA00004912"/>
    </source>
</evidence>
<evidence type="ECO:0000256" key="8">
    <source>
        <dbReference type="ARBA" id="ARBA00050823"/>
    </source>
</evidence>
<dbReference type="InterPro" id="IPR036291">
    <property type="entry name" value="NAD(P)-bd_dom_sf"/>
</dbReference>
<gene>
    <name evidence="11" type="ORF">TRIADDRAFT_55349</name>
</gene>
<evidence type="ECO:0000256" key="1">
    <source>
        <dbReference type="ARBA" id="ARBA00001937"/>
    </source>
</evidence>